<comment type="caution">
    <text evidence="4">The sequence shown here is derived from an EMBL/GenBank/DDBJ whole genome shotgun (WGS) entry which is preliminary data.</text>
</comment>
<feature type="region of interest" description="Disordered" evidence="1">
    <location>
        <begin position="190"/>
        <end position="240"/>
    </location>
</feature>
<feature type="compositionally biased region" description="Low complexity" evidence="1">
    <location>
        <begin position="210"/>
        <end position="235"/>
    </location>
</feature>
<name>A0A6A2VG82_9BIFI</name>
<dbReference type="PANTHER" id="PTHR34473">
    <property type="entry name" value="UPF0699 TRANSMEMBRANE PROTEIN YDBS"/>
    <property type="match status" value="1"/>
</dbReference>
<feature type="compositionally biased region" description="Low complexity" evidence="1">
    <location>
        <begin position="21"/>
        <end position="40"/>
    </location>
</feature>
<evidence type="ECO:0000259" key="3">
    <source>
        <dbReference type="Pfam" id="PF03703"/>
    </source>
</evidence>
<evidence type="ECO:0000313" key="5">
    <source>
        <dbReference type="Proteomes" id="UP000440041"/>
    </source>
</evidence>
<feature type="domain" description="YdbS-like PH" evidence="3">
    <location>
        <begin position="334"/>
        <end position="387"/>
    </location>
</feature>
<keyword evidence="2" id="KW-0472">Membrane</keyword>
<dbReference type="Pfam" id="PF03703">
    <property type="entry name" value="bPH_2"/>
    <property type="match status" value="2"/>
</dbReference>
<feature type="transmembrane region" description="Helical" evidence="2">
    <location>
        <begin position="259"/>
        <end position="280"/>
    </location>
</feature>
<reference evidence="4 5" key="1">
    <citation type="submission" date="2019-09" db="EMBL/GenBank/DDBJ databases">
        <title>Characterization of the phylogenetic diversity of two novel species belonging to the genus Bifidobacterium: Bifidobacterium cebidarum sp. nov. and Bifidobacterium leontopitheci sp. nov.</title>
        <authorList>
            <person name="Lugli G.A."/>
            <person name="Duranti S."/>
            <person name="Milani C."/>
            <person name="Turroni F."/>
            <person name="Ventura M."/>
        </authorList>
    </citation>
    <scope>NUCLEOTIDE SEQUENCE [LARGE SCALE GENOMIC DNA]</scope>
    <source>
        <strain evidence="4 5">DSM 100238</strain>
    </source>
</reference>
<dbReference type="AlphaFoldDB" id="A0A6A2VG82"/>
<accession>A0A6A2VG82</accession>
<evidence type="ECO:0000256" key="1">
    <source>
        <dbReference type="SAM" id="MobiDB-lite"/>
    </source>
</evidence>
<feature type="transmembrane region" description="Helical" evidence="2">
    <location>
        <begin position="472"/>
        <end position="489"/>
    </location>
</feature>
<feature type="domain" description="YdbS-like PH" evidence="3">
    <location>
        <begin position="107"/>
        <end position="184"/>
    </location>
</feature>
<protein>
    <submittedName>
        <fullName evidence="4">Bacterial PH domain-containing protein</fullName>
    </submittedName>
</protein>
<proteinExistence type="predicted"/>
<dbReference type="Proteomes" id="UP000440041">
    <property type="component" value="Unassembled WGS sequence"/>
</dbReference>
<evidence type="ECO:0000256" key="2">
    <source>
        <dbReference type="SAM" id="Phobius"/>
    </source>
</evidence>
<feature type="region of interest" description="Disordered" evidence="1">
    <location>
        <begin position="1"/>
        <end position="45"/>
    </location>
</feature>
<dbReference type="EMBL" id="WBSO01000021">
    <property type="protein sequence ID" value="KAB8292877.1"/>
    <property type="molecule type" value="Genomic_DNA"/>
</dbReference>
<dbReference type="PANTHER" id="PTHR34473:SF2">
    <property type="entry name" value="UPF0699 TRANSMEMBRANE PROTEIN YDBT"/>
    <property type="match status" value="1"/>
</dbReference>
<feature type="transmembrane region" description="Helical" evidence="2">
    <location>
        <begin position="300"/>
        <end position="324"/>
    </location>
</feature>
<gene>
    <name evidence="4" type="ORF">DSM100238_1756</name>
</gene>
<keyword evidence="2" id="KW-1133">Transmembrane helix</keyword>
<feature type="transmembrane region" description="Helical" evidence="2">
    <location>
        <begin position="86"/>
        <end position="104"/>
    </location>
</feature>
<keyword evidence="5" id="KW-1185">Reference proteome</keyword>
<keyword evidence="2" id="KW-0812">Transmembrane</keyword>
<dbReference type="InterPro" id="IPR005182">
    <property type="entry name" value="YdbS-like_PH"/>
</dbReference>
<evidence type="ECO:0000313" key="4">
    <source>
        <dbReference type="EMBL" id="KAB8292877.1"/>
    </source>
</evidence>
<feature type="transmembrane region" description="Helical" evidence="2">
    <location>
        <begin position="446"/>
        <end position="466"/>
    </location>
</feature>
<feature type="compositionally biased region" description="Basic and acidic residues" evidence="1">
    <location>
        <begin position="190"/>
        <end position="200"/>
    </location>
</feature>
<sequence>MSSEPEIAVQPGQSGPSTLVGPSASTGPSASADPSAPQGAHAASEHQGQWHRQGAIVLVLDAHHIVRDNLLQVIAFIGLSLHGSKLLWLTLAVVLVVGDAVFRVTRYFTTRYRFTMDALQLRSGLLNRSNRELSYARIHAVNGEQNILLRPLGLTDITVSDASDAKDAIVLRAVPQQLVAQLEERRKRYADHADAADSADRGTTGTIARPVSASTSETTPESAPVSASAPESVPELHQPSAIENASQPTLVYRAQPRDLLVYALTDLGILAAIAVVYGLYSQLEDIVPDSWKTRAQSAAISYVSHGVVFVLAMLLALWLLLALVSVIRTMLRFYGFEVWRTGSDLVIRKGLVTKSTVTIPVTRIQSVSIERSLLRRLCGLASVSVGLSSDLANASQQDEETISRVIPVIGEQQALAALRVMMPQWRWDVPALTYTARAHRWFMLRWPLRVGVVALAVVVAVNARVLGWGLPGMMLMVAAVGVTGVWLAFDVLKIRVQGFEDGVMLPDRRLVVQTASLLTVRTLFTKRHRVQSVGRNASVWMLARGFEQVTLLLYIADDPMEVSLDSVDTPVADGLVAHVAGTPVNWRRASGVPSDDSPIRV</sequence>
<organism evidence="4 5">
    <name type="scientific">Bifidobacterium apri</name>
    <dbReference type="NCBI Taxonomy" id="1769423"/>
    <lineage>
        <taxon>Bacteria</taxon>
        <taxon>Bacillati</taxon>
        <taxon>Actinomycetota</taxon>
        <taxon>Actinomycetes</taxon>
        <taxon>Bifidobacteriales</taxon>
        <taxon>Bifidobacteriaceae</taxon>
        <taxon>Bifidobacterium</taxon>
    </lineage>
</organism>